<dbReference type="GO" id="GO:0006629">
    <property type="term" value="P:lipid metabolic process"/>
    <property type="evidence" value="ECO:0007669"/>
    <property type="project" value="InterPro"/>
</dbReference>
<comment type="pathway">
    <text evidence="2">Secondary metabolite biosynthesis.</text>
</comment>
<keyword evidence="10" id="KW-1185">Reference proteome</keyword>
<gene>
    <name evidence="9" type="ORF">Rhe02_91110</name>
</gene>
<dbReference type="GO" id="GO:0008374">
    <property type="term" value="F:O-acyltransferase activity"/>
    <property type="evidence" value="ECO:0007669"/>
    <property type="project" value="InterPro"/>
</dbReference>
<evidence type="ECO:0000313" key="10">
    <source>
        <dbReference type="Proteomes" id="UP000612899"/>
    </source>
</evidence>
<comment type="subcellular location">
    <subcellularLocation>
        <location evidence="1">Membrane</location>
        <topology evidence="1">Multi-pass membrane protein</topology>
    </subcellularLocation>
</comment>
<feature type="transmembrane region" description="Helical" evidence="7">
    <location>
        <begin position="91"/>
        <end position="113"/>
    </location>
</feature>
<dbReference type="InterPro" id="IPR044851">
    <property type="entry name" value="Wax_synthase"/>
</dbReference>
<keyword evidence="6 7" id="KW-0472">Membrane</keyword>
<dbReference type="GO" id="GO:0016020">
    <property type="term" value="C:membrane"/>
    <property type="evidence" value="ECO:0007669"/>
    <property type="project" value="UniProtKB-SubCell"/>
</dbReference>
<dbReference type="Pfam" id="PF13813">
    <property type="entry name" value="MBOAT_2"/>
    <property type="match status" value="1"/>
</dbReference>
<dbReference type="AlphaFoldDB" id="A0A8J3QJT3"/>
<protein>
    <recommendedName>
        <fullName evidence="8">Wax synthase domain-containing protein</fullName>
    </recommendedName>
</protein>
<dbReference type="EMBL" id="BONY01000117">
    <property type="protein sequence ID" value="GIH11044.1"/>
    <property type="molecule type" value="Genomic_DNA"/>
</dbReference>
<proteinExistence type="predicted"/>
<evidence type="ECO:0000256" key="3">
    <source>
        <dbReference type="ARBA" id="ARBA00022679"/>
    </source>
</evidence>
<reference evidence="9" key="1">
    <citation type="submission" date="2021-01" db="EMBL/GenBank/DDBJ databases">
        <title>Whole genome shotgun sequence of Rhizocola hellebori NBRC 109834.</title>
        <authorList>
            <person name="Komaki H."/>
            <person name="Tamura T."/>
        </authorList>
    </citation>
    <scope>NUCLEOTIDE SEQUENCE</scope>
    <source>
        <strain evidence="9">NBRC 109834</strain>
    </source>
</reference>
<evidence type="ECO:0000256" key="1">
    <source>
        <dbReference type="ARBA" id="ARBA00004141"/>
    </source>
</evidence>
<accession>A0A8J3QJT3</accession>
<feature type="transmembrane region" description="Helical" evidence="7">
    <location>
        <begin position="221"/>
        <end position="239"/>
    </location>
</feature>
<evidence type="ECO:0000313" key="9">
    <source>
        <dbReference type="EMBL" id="GIH11044.1"/>
    </source>
</evidence>
<keyword evidence="3" id="KW-0808">Transferase</keyword>
<feature type="domain" description="Wax synthase" evidence="8">
    <location>
        <begin position="122"/>
        <end position="182"/>
    </location>
</feature>
<dbReference type="InterPro" id="IPR032805">
    <property type="entry name" value="Wax_synthase_dom"/>
</dbReference>
<dbReference type="RefSeq" id="WP_203914765.1">
    <property type="nucleotide sequence ID" value="NZ_BONY01000117.1"/>
</dbReference>
<keyword evidence="4 7" id="KW-0812">Transmembrane</keyword>
<evidence type="ECO:0000256" key="6">
    <source>
        <dbReference type="ARBA" id="ARBA00023136"/>
    </source>
</evidence>
<evidence type="ECO:0000259" key="8">
    <source>
        <dbReference type="Pfam" id="PF13813"/>
    </source>
</evidence>
<evidence type="ECO:0000256" key="5">
    <source>
        <dbReference type="ARBA" id="ARBA00022989"/>
    </source>
</evidence>
<feature type="transmembrane region" description="Helical" evidence="7">
    <location>
        <begin position="56"/>
        <end position="79"/>
    </location>
</feature>
<evidence type="ECO:0000256" key="7">
    <source>
        <dbReference type="SAM" id="Phobius"/>
    </source>
</evidence>
<organism evidence="9 10">
    <name type="scientific">Rhizocola hellebori</name>
    <dbReference type="NCBI Taxonomy" id="1392758"/>
    <lineage>
        <taxon>Bacteria</taxon>
        <taxon>Bacillati</taxon>
        <taxon>Actinomycetota</taxon>
        <taxon>Actinomycetes</taxon>
        <taxon>Micromonosporales</taxon>
        <taxon>Micromonosporaceae</taxon>
        <taxon>Rhizocola</taxon>
    </lineage>
</organism>
<keyword evidence="5 7" id="KW-1133">Transmembrane helix</keyword>
<evidence type="ECO:0000256" key="2">
    <source>
        <dbReference type="ARBA" id="ARBA00005179"/>
    </source>
</evidence>
<evidence type="ECO:0000256" key="4">
    <source>
        <dbReference type="ARBA" id="ARBA00022692"/>
    </source>
</evidence>
<feature type="transmembrane region" description="Helical" evidence="7">
    <location>
        <begin position="165"/>
        <end position="185"/>
    </location>
</feature>
<name>A0A8J3QJT3_9ACTN</name>
<dbReference type="PANTHER" id="PTHR31595">
    <property type="entry name" value="LONG-CHAIN-ALCOHOL O-FATTY-ACYLTRANSFERASE 3-RELATED"/>
    <property type="match status" value="1"/>
</dbReference>
<dbReference type="PANTHER" id="PTHR31595:SF57">
    <property type="entry name" value="OS04G0481900 PROTEIN"/>
    <property type="match status" value="1"/>
</dbReference>
<sequence>MLIGSLVCCAAIYAFAKLVGLWRGPLPTGLGLLAYSTIWPGVATRPFAQRRPANRTAAFSLMAQGTAVMAGAVTCWIMLWHSDIGPFARGWLGIAVILCTFHLGLSDVVTGGLRLNGFAVRRLFDAPLRSRSLREFWSLRWNHAFVQMNQVVFMPALRRRFGRHAAVAAFLLSGLLHELAISFPVGAGYGTPTLYFALHAAATNAEGRLKVLRWHPWARRLWTWAWLLLPLPLLFHRAFRDALVLPLVGGTR</sequence>
<comment type="caution">
    <text evidence="9">The sequence shown here is derived from an EMBL/GenBank/DDBJ whole genome shotgun (WGS) entry which is preliminary data.</text>
</comment>
<dbReference type="Proteomes" id="UP000612899">
    <property type="component" value="Unassembled WGS sequence"/>
</dbReference>